<gene>
    <name evidence="2" type="ORF">V6984_12250</name>
</gene>
<sequence>MDSTKLKWCNDVLGSVDDAIQRIKEGTFNRKQQYLLMEVTGDLINALEDSETYKELVTLLNKIQEEFEVPQIMDINSDRIIEIKEKMAIQLNEVEKINYIQTALQLDVQSIMPLLEQIRQKQEEVRLSFQKAVDIDFVLHGKVSEITAGALEAFHFDVNGDKEVVTVAELPQVDKTQVIDNKKYKQYLKIPPQGKKQFQETVTYLNENGAKFDGVVKKWYITEEADKGKFTCFLDKASVIGKLSEKKKTTSENNADITSQKGTQGMNYREGVK</sequence>
<feature type="compositionally biased region" description="Polar residues" evidence="1">
    <location>
        <begin position="251"/>
        <end position="266"/>
    </location>
</feature>
<evidence type="ECO:0000313" key="2">
    <source>
        <dbReference type="EMBL" id="XAH72301.1"/>
    </source>
</evidence>
<dbReference type="RefSeq" id="WP_342755919.1">
    <property type="nucleotide sequence ID" value="NZ_CP146256.1"/>
</dbReference>
<accession>A0ABZ3ESL5</accession>
<reference evidence="2 3" key="1">
    <citation type="submission" date="2024-02" db="EMBL/GenBank/DDBJ databases">
        <title>Bacterial strain from lacustrine sediment.</title>
        <authorList>
            <person name="Petit C."/>
            <person name="Fadhlaoui K."/>
        </authorList>
    </citation>
    <scope>NUCLEOTIDE SEQUENCE [LARGE SCALE GENOMIC DNA]</scope>
    <source>
        <strain evidence="2 3">IPX-CK</strain>
    </source>
</reference>
<proteinExistence type="predicted"/>
<dbReference type="EMBL" id="CP146256">
    <property type="protein sequence ID" value="XAH72301.1"/>
    <property type="molecule type" value="Genomic_DNA"/>
</dbReference>
<name>A0ABZ3ESL5_9FIRM</name>
<feature type="region of interest" description="Disordered" evidence="1">
    <location>
        <begin position="248"/>
        <end position="273"/>
    </location>
</feature>
<protein>
    <submittedName>
        <fullName evidence="2">Uncharacterized protein</fullName>
    </submittedName>
</protein>
<evidence type="ECO:0000256" key="1">
    <source>
        <dbReference type="SAM" id="MobiDB-lite"/>
    </source>
</evidence>
<dbReference type="Proteomes" id="UP001451571">
    <property type="component" value="Chromosome"/>
</dbReference>
<keyword evidence="3" id="KW-1185">Reference proteome</keyword>
<organism evidence="2 3">
    <name type="scientific">Kineothrix sedimenti</name>
    <dbReference type="NCBI Taxonomy" id="3123317"/>
    <lineage>
        <taxon>Bacteria</taxon>
        <taxon>Bacillati</taxon>
        <taxon>Bacillota</taxon>
        <taxon>Clostridia</taxon>
        <taxon>Lachnospirales</taxon>
        <taxon>Lachnospiraceae</taxon>
        <taxon>Kineothrix</taxon>
    </lineage>
</organism>
<evidence type="ECO:0000313" key="3">
    <source>
        <dbReference type="Proteomes" id="UP001451571"/>
    </source>
</evidence>